<dbReference type="Gene3D" id="4.10.260.20">
    <property type="entry name" value="Iron hydrogenase, small subunit"/>
    <property type="match status" value="1"/>
</dbReference>
<dbReference type="PROSITE" id="PS51085">
    <property type="entry name" value="2FE2S_FER_2"/>
    <property type="match status" value="1"/>
</dbReference>
<keyword evidence="10" id="KW-1185">Reference proteome</keyword>
<comment type="cofactor">
    <cofactor evidence="1">
        <name>[4Fe-4S] cluster</name>
        <dbReference type="ChEBI" id="CHEBI:49883"/>
    </cofactor>
</comment>
<name>A0ABT2TWR4_9FIRM</name>
<feature type="domain" description="2Fe-2S ferredoxin-type" evidence="6">
    <location>
        <begin position="1"/>
        <end position="77"/>
    </location>
</feature>
<dbReference type="Gene3D" id="3.40.950.10">
    <property type="entry name" value="Fe-only Hydrogenase (Larger Subunit), Chain L, domain 3"/>
    <property type="match status" value="1"/>
</dbReference>
<dbReference type="PANTHER" id="PTHR11615">
    <property type="entry name" value="NITRATE, FORMATE, IRON DEHYDROGENASE"/>
    <property type="match status" value="1"/>
</dbReference>
<dbReference type="Proteomes" id="UP001652409">
    <property type="component" value="Unassembled WGS sequence"/>
</dbReference>
<dbReference type="InterPro" id="IPR019574">
    <property type="entry name" value="NADH_UbQ_OxRdtase_Gsu_4Fe4S-bd"/>
</dbReference>
<dbReference type="RefSeq" id="WP_158421900.1">
    <property type="nucleotide sequence ID" value="NZ_JAOQJL010000021.1"/>
</dbReference>
<dbReference type="InterPro" id="IPR001041">
    <property type="entry name" value="2Fe-2S_ferredoxin-type"/>
</dbReference>
<dbReference type="InterPro" id="IPR017900">
    <property type="entry name" value="4Fe4S_Fe_S_CS"/>
</dbReference>
<dbReference type="CDD" id="cd00207">
    <property type="entry name" value="fer2"/>
    <property type="match status" value="1"/>
</dbReference>
<reference evidence="9 10" key="1">
    <citation type="journal article" date="2021" name="ISME Commun">
        <title>Automated analysis of genomic sequences facilitates high-throughput and comprehensive description of bacteria.</title>
        <authorList>
            <person name="Hitch T.C.A."/>
        </authorList>
    </citation>
    <scope>NUCLEOTIDE SEQUENCE [LARGE SCALE GENOMIC DNA]</scope>
    <source>
        <strain evidence="9 10">Sanger_23</strain>
    </source>
</reference>
<dbReference type="InterPro" id="IPR009016">
    <property type="entry name" value="Fe_hydrogenase"/>
</dbReference>
<gene>
    <name evidence="9" type="ORF">OCV61_11205</name>
</gene>
<protein>
    <submittedName>
        <fullName evidence="9">[FeFe] hydrogenase, group A</fullName>
    </submittedName>
</protein>
<evidence type="ECO:0000256" key="5">
    <source>
        <dbReference type="ARBA" id="ARBA00023014"/>
    </source>
</evidence>
<dbReference type="InterPro" id="IPR017896">
    <property type="entry name" value="4Fe4S_Fe-S-bd"/>
</dbReference>
<dbReference type="InterPro" id="IPR036991">
    <property type="entry name" value="Fe_hydrogenase_ssu_sf"/>
</dbReference>
<organism evidence="9 10">
    <name type="scientific">Blautia ammoniilytica</name>
    <dbReference type="NCBI Taxonomy" id="2981782"/>
    <lineage>
        <taxon>Bacteria</taxon>
        <taxon>Bacillati</taxon>
        <taxon>Bacillota</taxon>
        <taxon>Clostridia</taxon>
        <taxon>Lachnospirales</taxon>
        <taxon>Lachnospiraceae</taxon>
        <taxon>Blautia</taxon>
    </lineage>
</organism>
<dbReference type="InterPro" id="IPR003149">
    <property type="entry name" value="Fe_hydrogenase_ssu"/>
</dbReference>
<sequence length="563" mass="62398">MGYMMIDGRKIEFTDEKNVLSVIRKAGINIPTLCYHSEVSTFGACRLCMVEDERGKMFASCSEEPRDGMTIYTNSGRIKKYRKLIVELLLAAHCRDCTTCVKSGECILQELAHRLGVNTIRFENTREPYELDTSSPSLVRDPNKCILCGDCVRACEELQGIGALGFAFRGTDAMVMPAFNKKIAQTDCVNCGQCRVYCPTGAISIKTHTDLVWDALADPNVRVVAQIAPAVRVAVGDHYGLSKGRSVMGKIVNALHRMGFDEVYDTSFSADLTIMEESAEFLDRIKKGEKLPLLTSCCPAWVKFITDQYKDYIPNLSTCRSPQGMLSAVIKEYFRQPEHQDGKKTVMVSIMPCTAKKAEAIRPNSFTHGEQDTDIVITTTELIRMIDNFGIDFAPLDPEACDMPFGFGSGGGVIFGVTGGVTEAVLRRLTKDHRKESMHEIAECGVRGDEGIKEFSVMYEGMEIKICVANGLANARKVMDQVKNGEKEYHLIEVMACRRGCIMGGGQPTRAGARTKALRAKGLYNADNTMIIKKSDENPLVVELYNGLLKGKEHELLHNKSYE</sequence>
<evidence type="ECO:0000259" key="6">
    <source>
        <dbReference type="PROSITE" id="PS51085"/>
    </source>
</evidence>
<evidence type="ECO:0000256" key="2">
    <source>
        <dbReference type="ARBA" id="ARBA00022485"/>
    </source>
</evidence>
<dbReference type="Pfam" id="PF02906">
    <property type="entry name" value="Fe_hyd_lg_C"/>
    <property type="match status" value="1"/>
</dbReference>
<keyword evidence="3" id="KW-0479">Metal-binding</keyword>
<dbReference type="InterPro" id="IPR004108">
    <property type="entry name" value="Fe_hydrogenase_lsu_C"/>
</dbReference>
<dbReference type="Gene3D" id="3.30.70.20">
    <property type="match status" value="1"/>
</dbReference>
<evidence type="ECO:0000256" key="4">
    <source>
        <dbReference type="ARBA" id="ARBA00023004"/>
    </source>
</evidence>
<dbReference type="EMBL" id="JAOQJL010000021">
    <property type="protein sequence ID" value="MCU6765977.1"/>
    <property type="molecule type" value="Genomic_DNA"/>
</dbReference>
<dbReference type="InterPro" id="IPR013352">
    <property type="entry name" value="Fe_hydrogenase_subset"/>
</dbReference>
<proteinExistence type="predicted"/>
<dbReference type="PROSITE" id="PS51839">
    <property type="entry name" value="4FE4S_HC3"/>
    <property type="match status" value="1"/>
</dbReference>
<dbReference type="SUPFAM" id="SSF53920">
    <property type="entry name" value="Fe-only hydrogenase"/>
    <property type="match status" value="1"/>
</dbReference>
<dbReference type="Gene3D" id="3.40.50.1780">
    <property type="match status" value="1"/>
</dbReference>
<dbReference type="Gene3D" id="3.10.20.740">
    <property type="match status" value="1"/>
</dbReference>
<dbReference type="SUPFAM" id="SSF54292">
    <property type="entry name" value="2Fe-2S ferredoxin-like"/>
    <property type="match status" value="1"/>
</dbReference>
<evidence type="ECO:0000256" key="3">
    <source>
        <dbReference type="ARBA" id="ARBA00022723"/>
    </source>
</evidence>
<dbReference type="NCBIfam" id="TIGR02512">
    <property type="entry name" value="FeFe_hydrog_A"/>
    <property type="match status" value="1"/>
</dbReference>
<dbReference type="InterPro" id="IPR050340">
    <property type="entry name" value="Cytosolic_Fe-S_CAF"/>
</dbReference>
<dbReference type="SUPFAM" id="SSF54862">
    <property type="entry name" value="4Fe-4S ferredoxins"/>
    <property type="match status" value="1"/>
</dbReference>
<keyword evidence="5" id="KW-0411">Iron-sulfur</keyword>
<dbReference type="SMART" id="SM00902">
    <property type="entry name" value="Fe_hyd_SSU"/>
    <property type="match status" value="1"/>
</dbReference>
<feature type="domain" description="4Fe-4S ferredoxin-type" evidence="7">
    <location>
        <begin position="179"/>
        <end position="208"/>
    </location>
</feature>
<accession>A0ABT2TWR4</accession>
<dbReference type="InterPro" id="IPR036010">
    <property type="entry name" value="2Fe-2S_ferredoxin-like_sf"/>
</dbReference>
<evidence type="ECO:0000259" key="8">
    <source>
        <dbReference type="PROSITE" id="PS51839"/>
    </source>
</evidence>
<feature type="domain" description="4Fe-4S His(Cys)3-ligated-type" evidence="8">
    <location>
        <begin position="77"/>
        <end position="116"/>
    </location>
</feature>
<comment type="caution">
    <text evidence="9">The sequence shown here is derived from an EMBL/GenBank/DDBJ whole genome shotgun (WGS) entry which is preliminary data.</text>
</comment>
<evidence type="ECO:0000313" key="9">
    <source>
        <dbReference type="EMBL" id="MCU6765977.1"/>
    </source>
</evidence>
<dbReference type="Pfam" id="PF00037">
    <property type="entry name" value="Fer4"/>
    <property type="match status" value="1"/>
</dbReference>
<dbReference type="Pfam" id="PF13510">
    <property type="entry name" value="Fer2_4"/>
    <property type="match status" value="1"/>
</dbReference>
<dbReference type="InterPro" id="IPR000283">
    <property type="entry name" value="NADH_UbQ_OxRdtase_75kDa_su_CS"/>
</dbReference>
<feature type="domain" description="4Fe-4S ferredoxin-type" evidence="7">
    <location>
        <begin position="136"/>
        <end position="166"/>
    </location>
</feature>
<dbReference type="PROSITE" id="PS00198">
    <property type="entry name" value="4FE4S_FER_1"/>
    <property type="match status" value="1"/>
</dbReference>
<evidence type="ECO:0000256" key="1">
    <source>
        <dbReference type="ARBA" id="ARBA00001966"/>
    </source>
</evidence>
<dbReference type="PROSITE" id="PS00641">
    <property type="entry name" value="COMPLEX1_75K_1"/>
    <property type="match status" value="1"/>
</dbReference>
<dbReference type="PROSITE" id="PS51379">
    <property type="entry name" value="4FE4S_FER_2"/>
    <property type="match status" value="2"/>
</dbReference>
<dbReference type="Pfam" id="PF02256">
    <property type="entry name" value="Fe_hyd_SSU"/>
    <property type="match status" value="1"/>
</dbReference>
<keyword evidence="4" id="KW-0408">Iron</keyword>
<evidence type="ECO:0000259" key="7">
    <source>
        <dbReference type="PROSITE" id="PS51379"/>
    </source>
</evidence>
<dbReference type="SMART" id="SM00929">
    <property type="entry name" value="NADH-G_4Fe-4S_3"/>
    <property type="match status" value="1"/>
</dbReference>
<dbReference type="Pfam" id="PF10588">
    <property type="entry name" value="NADH-G_4Fe-4S_3"/>
    <property type="match status" value="1"/>
</dbReference>
<evidence type="ECO:0000313" key="10">
    <source>
        <dbReference type="Proteomes" id="UP001652409"/>
    </source>
</evidence>
<keyword evidence="2" id="KW-0004">4Fe-4S</keyword>